<keyword evidence="4" id="KW-1133">Transmembrane helix</keyword>
<evidence type="ECO:0000256" key="5">
    <source>
        <dbReference type="SAM" id="SignalP"/>
    </source>
</evidence>
<keyword evidence="4" id="KW-0472">Membrane</keyword>
<dbReference type="Gene3D" id="4.10.400.10">
    <property type="entry name" value="Low-density Lipoprotein Receptor"/>
    <property type="match status" value="1"/>
</dbReference>
<dbReference type="OrthoDB" id="6514358at2759"/>
<dbReference type="InterPro" id="IPR035914">
    <property type="entry name" value="Sperma_CUB_dom_sf"/>
</dbReference>
<dbReference type="PROSITE" id="PS50068">
    <property type="entry name" value="LDLRA_2"/>
    <property type="match status" value="1"/>
</dbReference>
<keyword evidence="5" id="KW-0732">Signal</keyword>
<feature type="domain" description="CUB" evidence="6">
    <location>
        <begin position="37"/>
        <end position="159"/>
    </location>
</feature>
<proteinExistence type="predicted"/>
<dbReference type="SUPFAM" id="SSF57424">
    <property type="entry name" value="LDL receptor-like module"/>
    <property type="match status" value="1"/>
</dbReference>
<sequence>MVLYPGTTSVLLALFLFYLTDVRGSSNYGTIDFSRYCGSGHFAVAHHAGYIEYSPGETASSVPQSCILRLNPPVGAIGFYLQFYNLTLDCSYQTLKVYDRTKMYVENEPGTVLVDFCSESGRDEVTSSEKSIGIEFYSNPSKDTLDNTSASFRIIYTVFSGSIEGLGLCPLEHFSPGFMQPQFKCANGRCIHADLECDGINNCGDSSDESDLDHETNCDGVHDPPGNRTDFPQASEVPRPNLPTTLTTHGHEEATYGGYGLSNGAIVAIVIIAFVSLGIIIFAAAVRYSQFRNKFQGGAATQRSIDYEYTESPAYESSERVARLVIRDGRAIITRGYIPTHSVNGSAGGTEEQAASAQALNGDCSSAANAQSNGHVVLPARSNKPSLQPLLGDQKGSDSDPPPPYADLYQVYDRTLDSSPV</sequence>
<dbReference type="PANTHER" id="PTHR24652">
    <property type="entry name" value="LOW-DENSITY LIPOPROTEIN RECEPTOR CLASS A DOMAIN-CONTAINING PROTEIN 2"/>
    <property type="match status" value="1"/>
</dbReference>
<dbReference type="RefSeq" id="XP_019633340.1">
    <property type="nucleotide sequence ID" value="XM_019777781.1"/>
</dbReference>
<feature type="transmembrane region" description="Helical" evidence="4">
    <location>
        <begin position="265"/>
        <end position="286"/>
    </location>
</feature>
<dbReference type="KEGG" id="bbel:109476762"/>
<evidence type="ECO:0000313" key="8">
    <source>
        <dbReference type="RefSeq" id="XP_019633340.1"/>
    </source>
</evidence>
<evidence type="ECO:0000256" key="1">
    <source>
        <dbReference type="ARBA" id="ARBA00023157"/>
    </source>
</evidence>
<name>A0A6P4YVE5_BRABE</name>
<protein>
    <submittedName>
        <fullName evidence="8">Uncharacterized protein LOC109476762</fullName>
    </submittedName>
</protein>
<evidence type="ECO:0000256" key="2">
    <source>
        <dbReference type="PROSITE-ProRule" id="PRU00124"/>
    </source>
</evidence>
<dbReference type="PANTHER" id="PTHR24652:SF69">
    <property type="entry name" value="CUB DOMAIN-CONTAINING PROTEIN"/>
    <property type="match status" value="1"/>
</dbReference>
<dbReference type="Proteomes" id="UP000515135">
    <property type="component" value="Unplaced"/>
</dbReference>
<feature type="compositionally biased region" description="Basic and acidic residues" evidence="3">
    <location>
        <begin position="213"/>
        <end position="222"/>
    </location>
</feature>
<feature type="chain" id="PRO_5027731098" evidence="5">
    <location>
        <begin position="25"/>
        <end position="421"/>
    </location>
</feature>
<evidence type="ECO:0000313" key="7">
    <source>
        <dbReference type="Proteomes" id="UP000515135"/>
    </source>
</evidence>
<keyword evidence="7" id="KW-1185">Reference proteome</keyword>
<accession>A0A6P4YVE5</accession>
<dbReference type="PROSITE" id="PS01180">
    <property type="entry name" value="CUB"/>
    <property type="match status" value="1"/>
</dbReference>
<dbReference type="SMART" id="SM00192">
    <property type="entry name" value="LDLa"/>
    <property type="match status" value="1"/>
</dbReference>
<dbReference type="InterPro" id="IPR000859">
    <property type="entry name" value="CUB_dom"/>
</dbReference>
<evidence type="ECO:0000256" key="4">
    <source>
        <dbReference type="SAM" id="Phobius"/>
    </source>
</evidence>
<dbReference type="InterPro" id="IPR042333">
    <property type="entry name" value="LRAD2/Mig-13-like"/>
</dbReference>
<dbReference type="InterPro" id="IPR002172">
    <property type="entry name" value="LDrepeatLR_classA_rpt"/>
</dbReference>
<keyword evidence="1 2" id="KW-1015">Disulfide bond</keyword>
<organism evidence="7 8">
    <name type="scientific">Branchiostoma belcheri</name>
    <name type="common">Amphioxus</name>
    <dbReference type="NCBI Taxonomy" id="7741"/>
    <lineage>
        <taxon>Eukaryota</taxon>
        <taxon>Metazoa</taxon>
        <taxon>Chordata</taxon>
        <taxon>Cephalochordata</taxon>
        <taxon>Leptocardii</taxon>
        <taxon>Amphioxiformes</taxon>
        <taxon>Branchiostomatidae</taxon>
        <taxon>Branchiostoma</taxon>
    </lineage>
</organism>
<comment type="caution">
    <text evidence="2">Lacks conserved residue(s) required for the propagation of feature annotation.</text>
</comment>
<dbReference type="SUPFAM" id="SSF49854">
    <property type="entry name" value="Spermadhesin, CUB domain"/>
    <property type="match status" value="1"/>
</dbReference>
<keyword evidence="4" id="KW-0812">Transmembrane</keyword>
<gene>
    <name evidence="8" type="primary">LOC109476762</name>
</gene>
<feature type="disulfide bond" evidence="2">
    <location>
        <begin position="185"/>
        <end position="203"/>
    </location>
</feature>
<dbReference type="InterPro" id="IPR036055">
    <property type="entry name" value="LDL_receptor-like_sf"/>
</dbReference>
<feature type="region of interest" description="Disordered" evidence="3">
    <location>
        <begin position="378"/>
        <end position="421"/>
    </location>
</feature>
<evidence type="ECO:0000259" key="6">
    <source>
        <dbReference type="PROSITE" id="PS01180"/>
    </source>
</evidence>
<dbReference type="AlphaFoldDB" id="A0A6P4YVE5"/>
<feature type="region of interest" description="Disordered" evidence="3">
    <location>
        <begin position="208"/>
        <end position="240"/>
    </location>
</feature>
<reference evidence="8" key="1">
    <citation type="submission" date="2025-08" db="UniProtKB">
        <authorList>
            <consortium name="RefSeq"/>
        </authorList>
    </citation>
    <scope>IDENTIFICATION</scope>
    <source>
        <tissue evidence="8">Gonad</tissue>
    </source>
</reference>
<feature type="signal peptide" evidence="5">
    <location>
        <begin position="1"/>
        <end position="24"/>
    </location>
</feature>
<dbReference type="CDD" id="cd00112">
    <property type="entry name" value="LDLa"/>
    <property type="match status" value="1"/>
</dbReference>
<dbReference type="GeneID" id="109476762"/>
<evidence type="ECO:0000256" key="3">
    <source>
        <dbReference type="SAM" id="MobiDB-lite"/>
    </source>
</evidence>
<dbReference type="Gene3D" id="2.60.120.290">
    <property type="entry name" value="Spermadhesin, CUB domain"/>
    <property type="match status" value="1"/>
</dbReference>
<dbReference type="Pfam" id="PF00057">
    <property type="entry name" value="Ldl_recept_a"/>
    <property type="match status" value="1"/>
</dbReference>